<dbReference type="Proteomes" id="UP001066276">
    <property type="component" value="Chromosome 11"/>
</dbReference>
<proteinExistence type="predicted"/>
<dbReference type="EMBL" id="JANPWB010000015">
    <property type="protein sequence ID" value="KAJ1087723.1"/>
    <property type="molecule type" value="Genomic_DNA"/>
</dbReference>
<sequence>MAHWGPRGPRARALLLAEGDLGLEKFQCKSRGGGGETSVRQFADHESCRPRCIHDKGQGLIWGTLKYPPMDAAAQAVAGSVTHVFPP</sequence>
<evidence type="ECO:0000313" key="2">
    <source>
        <dbReference type="Proteomes" id="UP001066276"/>
    </source>
</evidence>
<evidence type="ECO:0000313" key="1">
    <source>
        <dbReference type="EMBL" id="KAJ1087723.1"/>
    </source>
</evidence>
<gene>
    <name evidence="1" type="ORF">NDU88_000888</name>
</gene>
<keyword evidence="2" id="KW-1185">Reference proteome</keyword>
<organism evidence="1 2">
    <name type="scientific">Pleurodeles waltl</name>
    <name type="common">Iberian ribbed newt</name>
    <dbReference type="NCBI Taxonomy" id="8319"/>
    <lineage>
        <taxon>Eukaryota</taxon>
        <taxon>Metazoa</taxon>
        <taxon>Chordata</taxon>
        <taxon>Craniata</taxon>
        <taxon>Vertebrata</taxon>
        <taxon>Euteleostomi</taxon>
        <taxon>Amphibia</taxon>
        <taxon>Batrachia</taxon>
        <taxon>Caudata</taxon>
        <taxon>Salamandroidea</taxon>
        <taxon>Salamandridae</taxon>
        <taxon>Pleurodelinae</taxon>
        <taxon>Pleurodeles</taxon>
    </lineage>
</organism>
<dbReference type="AlphaFoldDB" id="A0AAV7LEC1"/>
<accession>A0AAV7LEC1</accession>
<comment type="caution">
    <text evidence="1">The sequence shown here is derived from an EMBL/GenBank/DDBJ whole genome shotgun (WGS) entry which is preliminary data.</text>
</comment>
<protein>
    <submittedName>
        <fullName evidence="1">Uncharacterized protein</fullName>
    </submittedName>
</protein>
<reference evidence="1" key="1">
    <citation type="journal article" date="2022" name="bioRxiv">
        <title>Sequencing and chromosome-scale assembly of the giantPleurodeles waltlgenome.</title>
        <authorList>
            <person name="Brown T."/>
            <person name="Elewa A."/>
            <person name="Iarovenko S."/>
            <person name="Subramanian E."/>
            <person name="Araus A.J."/>
            <person name="Petzold A."/>
            <person name="Susuki M."/>
            <person name="Suzuki K.-i.T."/>
            <person name="Hayashi T."/>
            <person name="Toyoda A."/>
            <person name="Oliveira C."/>
            <person name="Osipova E."/>
            <person name="Leigh N.D."/>
            <person name="Simon A."/>
            <person name="Yun M.H."/>
        </authorList>
    </citation>
    <scope>NUCLEOTIDE SEQUENCE</scope>
    <source>
        <strain evidence="1">20211129_DDA</strain>
        <tissue evidence="1">Liver</tissue>
    </source>
</reference>
<name>A0AAV7LEC1_PLEWA</name>